<organism evidence="6 7">
    <name type="scientific">Pseudomonas linyingensis</name>
    <dbReference type="NCBI Taxonomy" id="915471"/>
    <lineage>
        <taxon>Bacteria</taxon>
        <taxon>Pseudomonadati</taxon>
        <taxon>Pseudomonadota</taxon>
        <taxon>Gammaproteobacteria</taxon>
        <taxon>Pseudomonadales</taxon>
        <taxon>Pseudomonadaceae</taxon>
        <taxon>Pseudomonas</taxon>
    </lineage>
</organism>
<accession>A0A1H7BIA1</accession>
<dbReference type="EMBL" id="FNZE01000017">
    <property type="protein sequence ID" value="SEJ76926.1"/>
    <property type="molecule type" value="Genomic_DNA"/>
</dbReference>
<dbReference type="InterPro" id="IPR009057">
    <property type="entry name" value="Homeodomain-like_sf"/>
</dbReference>
<keyword evidence="7" id="KW-1185">Reference proteome</keyword>
<proteinExistence type="predicted"/>
<dbReference type="STRING" id="915471.SAMN05216201_11755"/>
<evidence type="ECO:0000256" key="4">
    <source>
        <dbReference type="PROSITE-ProRule" id="PRU00335"/>
    </source>
</evidence>
<dbReference type="PRINTS" id="PR00455">
    <property type="entry name" value="HTHTETR"/>
</dbReference>
<dbReference type="SUPFAM" id="SSF46689">
    <property type="entry name" value="Homeodomain-like"/>
    <property type="match status" value="1"/>
</dbReference>
<evidence type="ECO:0000313" key="7">
    <source>
        <dbReference type="Proteomes" id="UP000242930"/>
    </source>
</evidence>
<dbReference type="InterPro" id="IPR001647">
    <property type="entry name" value="HTH_TetR"/>
</dbReference>
<dbReference type="AlphaFoldDB" id="A0A1H7BIA1"/>
<dbReference type="PANTHER" id="PTHR30055">
    <property type="entry name" value="HTH-TYPE TRANSCRIPTIONAL REGULATOR RUTR"/>
    <property type="match status" value="1"/>
</dbReference>
<keyword evidence="2 4" id="KW-0238">DNA-binding</keyword>
<dbReference type="PROSITE" id="PS50977">
    <property type="entry name" value="HTH_TETR_2"/>
    <property type="match status" value="1"/>
</dbReference>
<feature type="domain" description="HTH tetR-type" evidence="5">
    <location>
        <begin position="21"/>
        <end position="81"/>
    </location>
</feature>
<dbReference type="Pfam" id="PF00440">
    <property type="entry name" value="TetR_N"/>
    <property type="match status" value="1"/>
</dbReference>
<sequence length="229" mass="26004">MQQPVRRKRSEHGSWQAEKSHLMRTQILDATMQCLIGIGYTQTTTEKIAKQAGVSRGAMTHHFKSRAEVFAAAAEHITDIRVREYDAAIREVSRRAGGQPTQESMLETLKVLQDYFMKPSFLAFHELVRGARTDAELHAVMAPLEQSLDERISKSIEVHFPIWAEAGMRETGEGLRDLIMHALRGVALDPSSYLHGDRLHRLHELLAKTAMAEYMEAYKRKVELQQPAN</sequence>
<keyword evidence="1" id="KW-0805">Transcription regulation</keyword>
<dbReference type="Proteomes" id="UP000242930">
    <property type="component" value="Unassembled WGS sequence"/>
</dbReference>
<keyword evidence="3" id="KW-0804">Transcription</keyword>
<evidence type="ECO:0000256" key="2">
    <source>
        <dbReference type="ARBA" id="ARBA00023125"/>
    </source>
</evidence>
<dbReference type="Gene3D" id="1.10.357.10">
    <property type="entry name" value="Tetracycline Repressor, domain 2"/>
    <property type="match status" value="1"/>
</dbReference>
<evidence type="ECO:0000259" key="5">
    <source>
        <dbReference type="PROSITE" id="PS50977"/>
    </source>
</evidence>
<dbReference type="GO" id="GO:0000976">
    <property type="term" value="F:transcription cis-regulatory region binding"/>
    <property type="evidence" value="ECO:0007669"/>
    <property type="project" value="TreeGrafter"/>
</dbReference>
<dbReference type="InterPro" id="IPR050109">
    <property type="entry name" value="HTH-type_TetR-like_transc_reg"/>
</dbReference>
<dbReference type="PANTHER" id="PTHR30055:SF234">
    <property type="entry name" value="HTH-TYPE TRANSCRIPTIONAL REGULATOR BETI"/>
    <property type="match status" value="1"/>
</dbReference>
<evidence type="ECO:0000313" key="6">
    <source>
        <dbReference type="EMBL" id="SEJ76926.1"/>
    </source>
</evidence>
<reference evidence="7" key="1">
    <citation type="submission" date="2016-10" db="EMBL/GenBank/DDBJ databases">
        <authorList>
            <person name="Varghese N."/>
            <person name="Submissions S."/>
        </authorList>
    </citation>
    <scope>NUCLEOTIDE SEQUENCE [LARGE SCALE GENOMIC DNA]</scope>
    <source>
        <strain evidence="7">LMG 25967</strain>
    </source>
</reference>
<dbReference type="GO" id="GO:0003700">
    <property type="term" value="F:DNA-binding transcription factor activity"/>
    <property type="evidence" value="ECO:0007669"/>
    <property type="project" value="TreeGrafter"/>
</dbReference>
<evidence type="ECO:0000256" key="1">
    <source>
        <dbReference type="ARBA" id="ARBA00023015"/>
    </source>
</evidence>
<gene>
    <name evidence="6" type="ORF">SAMN05216201_11755</name>
</gene>
<protein>
    <submittedName>
        <fullName evidence="6">Transcriptional regulator, TetR family</fullName>
    </submittedName>
</protein>
<feature type="DNA-binding region" description="H-T-H motif" evidence="4">
    <location>
        <begin position="44"/>
        <end position="63"/>
    </location>
</feature>
<evidence type="ECO:0000256" key="3">
    <source>
        <dbReference type="ARBA" id="ARBA00023163"/>
    </source>
</evidence>
<name>A0A1H7BIA1_9PSED</name>